<reference evidence="14" key="2">
    <citation type="journal article" date="2023" name="Proc. Natl. Acad. Sci. U.S.A.">
        <title>A global phylogenomic analysis of the shiitake genus Lentinula.</title>
        <authorList>
            <person name="Sierra-Patev S."/>
            <person name="Min B."/>
            <person name="Naranjo-Ortiz M."/>
            <person name="Looney B."/>
            <person name="Konkel Z."/>
            <person name="Slot J.C."/>
            <person name="Sakamoto Y."/>
            <person name="Steenwyk J.L."/>
            <person name="Rokas A."/>
            <person name="Carro J."/>
            <person name="Camarero S."/>
            <person name="Ferreira P."/>
            <person name="Molpeceres G."/>
            <person name="Ruiz-Duenas F.J."/>
            <person name="Serrano A."/>
            <person name="Henrissat B."/>
            <person name="Drula E."/>
            <person name="Hughes K.W."/>
            <person name="Mata J.L."/>
            <person name="Ishikawa N.K."/>
            <person name="Vargas-Isla R."/>
            <person name="Ushijima S."/>
            <person name="Smith C.A."/>
            <person name="Donoghue J."/>
            <person name="Ahrendt S."/>
            <person name="Andreopoulos W."/>
            <person name="He G."/>
            <person name="LaButti K."/>
            <person name="Lipzen A."/>
            <person name="Ng V."/>
            <person name="Riley R."/>
            <person name="Sandor L."/>
            <person name="Barry K."/>
            <person name="Martinez A.T."/>
            <person name="Xiao Y."/>
            <person name="Gibbons J.G."/>
            <person name="Terashima K."/>
            <person name="Grigoriev I.V."/>
            <person name="Hibbett D."/>
        </authorList>
    </citation>
    <scope>NUCLEOTIDE SEQUENCE</scope>
    <source>
        <strain evidence="14">Sp2 HRB7682 ss15</strain>
    </source>
</reference>
<dbReference type="SMART" id="SM00973">
    <property type="entry name" value="Sec63"/>
    <property type="match status" value="1"/>
</dbReference>
<dbReference type="PANTHER" id="PTHR47835:SF3">
    <property type="entry name" value="HELICASE FOR MEIOSIS 1"/>
    <property type="match status" value="1"/>
</dbReference>
<dbReference type="Pfam" id="PF00271">
    <property type="entry name" value="Helicase_C"/>
    <property type="match status" value="1"/>
</dbReference>
<dbReference type="GO" id="GO:0016787">
    <property type="term" value="F:hydrolase activity"/>
    <property type="evidence" value="ECO:0007669"/>
    <property type="project" value="UniProtKB-KW"/>
</dbReference>
<dbReference type="GO" id="GO:0043138">
    <property type="term" value="F:3'-5' DNA helicase activity"/>
    <property type="evidence" value="ECO:0007669"/>
    <property type="project" value="UniProtKB-EC"/>
</dbReference>
<dbReference type="Pfam" id="PF23445">
    <property type="entry name" value="WHD_SNRNP200"/>
    <property type="match status" value="1"/>
</dbReference>
<feature type="region of interest" description="Disordered" evidence="11">
    <location>
        <begin position="1436"/>
        <end position="1488"/>
    </location>
</feature>
<dbReference type="SMART" id="SM00487">
    <property type="entry name" value="DEXDc"/>
    <property type="match status" value="1"/>
</dbReference>
<dbReference type="Pfam" id="PF00270">
    <property type="entry name" value="DEAD"/>
    <property type="match status" value="1"/>
</dbReference>
<dbReference type="Gene3D" id="1.10.10.10">
    <property type="entry name" value="Winged helix-like DNA-binding domain superfamily/Winged helix DNA-binding domain"/>
    <property type="match status" value="1"/>
</dbReference>
<dbReference type="SMART" id="SM00490">
    <property type="entry name" value="HELICc"/>
    <property type="match status" value="1"/>
</dbReference>
<evidence type="ECO:0000256" key="11">
    <source>
        <dbReference type="SAM" id="MobiDB-lite"/>
    </source>
</evidence>
<keyword evidence="5" id="KW-0067">ATP-binding</keyword>
<reference evidence="14" key="1">
    <citation type="submission" date="2022-08" db="EMBL/GenBank/DDBJ databases">
        <authorList>
            <consortium name="DOE Joint Genome Institute"/>
            <person name="Min B."/>
            <person name="Riley R."/>
            <person name="Sierra-Patev S."/>
            <person name="Naranjo-Ortiz M."/>
            <person name="Looney B."/>
            <person name="Konkel Z."/>
            <person name="Slot J.C."/>
            <person name="Sakamoto Y."/>
            <person name="Steenwyk J.L."/>
            <person name="Rokas A."/>
            <person name="Carro J."/>
            <person name="Camarero S."/>
            <person name="Ferreira P."/>
            <person name="Molpeceres G."/>
            <person name="Ruiz-Duenas F.J."/>
            <person name="Serrano A."/>
            <person name="Henrissat B."/>
            <person name="Drula E."/>
            <person name="Hughes K.W."/>
            <person name="Mata J.L."/>
            <person name="Ishikawa N.K."/>
            <person name="Vargas-Isla R."/>
            <person name="Ushijima S."/>
            <person name="Smith C.A."/>
            <person name="Ahrendt S."/>
            <person name="Andreopoulos W."/>
            <person name="He G."/>
            <person name="Labutti K."/>
            <person name="Lipzen A."/>
            <person name="Ng V."/>
            <person name="Sandor L."/>
            <person name="Barry K."/>
            <person name="Martinez A.T."/>
            <person name="Xiao Y."/>
            <person name="Gibbons J.G."/>
            <person name="Terashima K."/>
            <person name="Hibbett D.S."/>
            <person name="Grigoriev I.V."/>
        </authorList>
    </citation>
    <scope>NUCLEOTIDE SEQUENCE</scope>
    <source>
        <strain evidence="14">Sp2 HRB7682 ss15</strain>
    </source>
</reference>
<keyword evidence="6" id="KW-0413">Isomerase</keyword>
<evidence type="ECO:0000256" key="3">
    <source>
        <dbReference type="ARBA" id="ARBA00022801"/>
    </source>
</evidence>
<evidence type="ECO:0000256" key="5">
    <source>
        <dbReference type="ARBA" id="ARBA00022840"/>
    </source>
</evidence>
<dbReference type="InterPro" id="IPR014001">
    <property type="entry name" value="Helicase_ATP-bd"/>
</dbReference>
<dbReference type="Gene3D" id="3.40.50.300">
    <property type="entry name" value="P-loop containing nucleotide triphosphate hydrolases"/>
    <property type="match status" value="2"/>
</dbReference>
<dbReference type="EMBL" id="JANVFS010000013">
    <property type="protein sequence ID" value="KAJ4482783.1"/>
    <property type="molecule type" value="Genomic_DNA"/>
</dbReference>
<dbReference type="SUPFAM" id="SSF46785">
    <property type="entry name" value="Winged helix' DNA-binding domain"/>
    <property type="match status" value="1"/>
</dbReference>
<dbReference type="InterPro" id="IPR036388">
    <property type="entry name" value="WH-like_DNA-bd_sf"/>
</dbReference>
<feature type="compositionally biased region" description="Polar residues" evidence="11">
    <location>
        <begin position="1444"/>
        <end position="1456"/>
    </location>
</feature>
<evidence type="ECO:0000256" key="4">
    <source>
        <dbReference type="ARBA" id="ARBA00022806"/>
    </source>
</evidence>
<feature type="domain" description="Helicase ATP-binding" evidence="12">
    <location>
        <begin position="221"/>
        <end position="400"/>
    </location>
</feature>
<dbReference type="Proteomes" id="UP001150238">
    <property type="component" value="Unassembled WGS sequence"/>
</dbReference>
<dbReference type="InterPro" id="IPR027417">
    <property type="entry name" value="P-loop_NTPase"/>
</dbReference>
<evidence type="ECO:0000313" key="15">
    <source>
        <dbReference type="Proteomes" id="UP001150238"/>
    </source>
</evidence>
<evidence type="ECO:0000256" key="9">
    <source>
        <dbReference type="ARBA" id="ARBA00034808"/>
    </source>
</evidence>
<proteinExistence type="inferred from homology"/>
<feature type="region of interest" description="Disordered" evidence="11">
    <location>
        <begin position="1280"/>
        <end position="1310"/>
    </location>
</feature>
<dbReference type="PANTHER" id="PTHR47835">
    <property type="entry name" value="HFM1, ATP DEPENDENT DNA HELICASE HOMOLOG"/>
    <property type="match status" value="1"/>
</dbReference>
<comment type="caution">
    <text evidence="14">The sequence shown here is derived from an EMBL/GenBank/DDBJ whole genome shotgun (WGS) entry which is preliminary data.</text>
</comment>
<dbReference type="InterPro" id="IPR011545">
    <property type="entry name" value="DEAD/DEAH_box_helicase_dom"/>
</dbReference>
<protein>
    <recommendedName>
        <fullName evidence="9">DNA 3'-5' helicase</fullName>
        <ecNumber evidence="9">5.6.2.4</ecNumber>
    </recommendedName>
</protein>
<evidence type="ECO:0000259" key="13">
    <source>
        <dbReference type="PROSITE" id="PS51194"/>
    </source>
</evidence>
<accession>A0A9W9DSS8</accession>
<feature type="compositionally biased region" description="Basic and acidic residues" evidence="11">
    <location>
        <begin position="1209"/>
        <end position="1222"/>
    </location>
</feature>
<dbReference type="Pfam" id="PF02889">
    <property type="entry name" value="Sec63"/>
    <property type="match status" value="1"/>
</dbReference>
<evidence type="ECO:0000256" key="2">
    <source>
        <dbReference type="ARBA" id="ARBA00022741"/>
    </source>
</evidence>
<dbReference type="Gene3D" id="1.10.3380.10">
    <property type="entry name" value="Sec63 N-terminal domain-like domain"/>
    <property type="match status" value="1"/>
</dbReference>
<keyword evidence="2" id="KW-0547">Nucleotide-binding</keyword>
<evidence type="ECO:0000256" key="1">
    <source>
        <dbReference type="ARBA" id="ARBA00010140"/>
    </source>
</evidence>
<feature type="compositionally biased region" description="Polar residues" evidence="11">
    <location>
        <begin position="1224"/>
        <end position="1233"/>
    </location>
</feature>
<dbReference type="EC" id="5.6.2.4" evidence="9"/>
<evidence type="ECO:0000256" key="8">
    <source>
        <dbReference type="ARBA" id="ARBA00034617"/>
    </source>
</evidence>
<dbReference type="InterPro" id="IPR001650">
    <property type="entry name" value="Helicase_C-like"/>
</dbReference>
<comment type="similarity">
    <text evidence="1">Belongs to the helicase family. SKI2 subfamily.</text>
</comment>
<dbReference type="PROSITE" id="PS51192">
    <property type="entry name" value="HELICASE_ATP_BIND_1"/>
    <property type="match status" value="1"/>
</dbReference>
<feature type="domain" description="Helicase C-terminal" evidence="13">
    <location>
        <begin position="440"/>
        <end position="654"/>
    </location>
</feature>
<dbReference type="SUPFAM" id="SSF52540">
    <property type="entry name" value="P-loop containing nucleoside triphosphate hydrolases"/>
    <property type="match status" value="1"/>
</dbReference>
<feature type="compositionally biased region" description="Basic residues" evidence="11">
    <location>
        <begin position="1199"/>
        <end position="1208"/>
    </location>
</feature>
<evidence type="ECO:0000256" key="7">
    <source>
        <dbReference type="ARBA" id="ARBA00023254"/>
    </source>
</evidence>
<dbReference type="GO" id="GO:0003676">
    <property type="term" value="F:nucleic acid binding"/>
    <property type="evidence" value="ECO:0007669"/>
    <property type="project" value="InterPro"/>
</dbReference>
<keyword evidence="7" id="KW-0469">Meiosis</keyword>
<dbReference type="GO" id="GO:0051321">
    <property type="term" value="P:meiotic cell cycle"/>
    <property type="evidence" value="ECO:0007669"/>
    <property type="project" value="UniProtKB-KW"/>
</dbReference>
<dbReference type="GO" id="GO:0005524">
    <property type="term" value="F:ATP binding"/>
    <property type="evidence" value="ECO:0007669"/>
    <property type="project" value="UniProtKB-KW"/>
</dbReference>
<gene>
    <name evidence="14" type="ORF">C8J55DRAFT_559612</name>
</gene>
<dbReference type="InterPro" id="IPR004179">
    <property type="entry name" value="Sec63-dom"/>
</dbReference>
<dbReference type="InterPro" id="IPR052247">
    <property type="entry name" value="Meiotic_Crossover_Helicase"/>
</dbReference>
<comment type="catalytic activity">
    <reaction evidence="8">
        <text>Couples ATP hydrolysis with the unwinding of duplex DNA by translocating in the 3'-5' direction.</text>
        <dbReference type="EC" id="5.6.2.4"/>
    </reaction>
</comment>
<dbReference type="CDD" id="cd18795">
    <property type="entry name" value="SF2_C_Ski2"/>
    <property type="match status" value="1"/>
</dbReference>
<dbReference type="PROSITE" id="PS51194">
    <property type="entry name" value="HELICASE_CTER"/>
    <property type="match status" value="1"/>
</dbReference>
<keyword evidence="4" id="KW-0347">Helicase</keyword>
<keyword evidence="3" id="KW-0378">Hydrolase</keyword>
<evidence type="ECO:0000256" key="10">
    <source>
        <dbReference type="ARBA" id="ARBA00048988"/>
    </source>
</evidence>
<dbReference type="InterPro" id="IPR057842">
    <property type="entry name" value="WH_MER3"/>
</dbReference>
<evidence type="ECO:0000256" key="6">
    <source>
        <dbReference type="ARBA" id="ARBA00023235"/>
    </source>
</evidence>
<feature type="compositionally biased region" description="Polar residues" evidence="11">
    <location>
        <begin position="1181"/>
        <end position="1196"/>
    </location>
</feature>
<sequence>MDYELEPYYEDEIGHQFEDTYGNDTDQPHQPAMQNYIIDGISDDGDLTDEFMNSSPSPQEKFSSAGQRYPQQYQSYDQSRISYQLNPPIYNPSSRTFRTQPAARATPQTYNQNQGLVCLGNALLLLTYLPIIATVHPPFGSQRTPYPIHTTQAQYMQSQTPGPSHCENVMIHNPEQAVQSQGYQPRNSQKLSLRPVSDLPDMYRGLFKFGVFNAVQSSCFDGVFHTKENMVISAPTGSGKTVLFELAIIKMLSEARETGQSVKSIYVAPTKALCSERYRDWANKFEPLGIKCCELTGDTIHFGKSAWGDAKNATIIITTGEKWDSLTRNWDDHHHQLSQIQLFLVDEVHILNETRGSTLEVVVSRMKLRGTAVRFVLVSATVPNIKDIASWIGKDAQHGSAQVYEFGEDYRPCKLIRHVVSFPRSKGQSDFVFSKNLDYKLFQTLQTYSVGKPILIFVSTRKGKWSPQTGVFSTAEQLLKDHNEAAAKKQSLPWTRPGRVDRIFDDKRLSEFASLGIGVHHAGLTPNDRRTIEELFLNKILRIVIATTTLAVGVNLPAHTVIIKGVHTFQNSSSVEYSDLDVMQMLGRAGRPQFGQSWVSIISQSEAKALMCDPDKDGIAVIMCESELENKYRALVQGKTIVESSLHLNLSEHLNSEIGLGTITNVNSAKEWLKSSFLFQRIQKNPNHYSLGKDENQTWEERVDDIVMQSVESLRNSELVSREDGRDAIICTEYGDIMSKFYLRQRTMGLILDLSERASMREVLDVIANADEFSETRLRASEKSIYNKLRRHNDMRYEVKKVERTSDKILLLIQAILGGISLNAPEYRSNDSQPQFEAYSVFKHLPRIARAIVEVAIVRRFGAPLKYGLELVRCSIAKAWEDRPVVLRQIESIGEKSLKASGQTSSARQDTLRLETLLNRRPPFGLEMLASAQEFPVYTLRVEEIRVHSDGGRTPVDIELSVECGLLQEIGPSKSKKQKPSRFSHMTSVLTLTSDNQFVDFRRIPTKALKEAKTFEICATLEKPSQTVIVSVSSESYAGVTVAKIHKPNLPPSEYPTLNTKPMTALELELRGLEQCDGLFDEMFDQHGEEIVKEENLEPVEFKDIRKSTQKLLPETNQRDQASNAEARIPKKLPNGLYECNHPCKDKQACRHLCCREGLRVPPKSKTGAVAKTTVKPNVVNDPQNQTKSKGFQSNFKRTPSKPKPKPRVKTDQTLDDLDKLHKSTNVQQNLKLSQGHRIKLDPSPSGPSIKRKNRPVPNFDIEFASIAAVDTDILDLPASLDDDDDLPAPHEILASSKNKKRNYSSEDNYSNSELDALIRDIPSDDIVQDVPKTVARVVAEDKEPAKKKFKLDTFPEHKVLSSNRKPLFLADNEGSVLDDDQEIEFVEDPTPGHDYDDFMLDSQYYNDIPATPDLTTSMRSFEDEEDELDTELISHNNFRDPPSSFTSRKPVNSVQEIERTTHFPESLQPKQQGQNEELNEEEKLQQEYEDEFAILEAWIDEHME</sequence>
<organism evidence="14 15">
    <name type="scientific">Lentinula lateritia</name>
    <dbReference type="NCBI Taxonomy" id="40482"/>
    <lineage>
        <taxon>Eukaryota</taxon>
        <taxon>Fungi</taxon>
        <taxon>Dikarya</taxon>
        <taxon>Basidiomycota</taxon>
        <taxon>Agaricomycotina</taxon>
        <taxon>Agaricomycetes</taxon>
        <taxon>Agaricomycetidae</taxon>
        <taxon>Agaricales</taxon>
        <taxon>Marasmiineae</taxon>
        <taxon>Omphalotaceae</taxon>
        <taxon>Lentinula</taxon>
    </lineage>
</organism>
<dbReference type="SUPFAM" id="SSF158702">
    <property type="entry name" value="Sec63 N-terminal domain-like"/>
    <property type="match status" value="1"/>
</dbReference>
<name>A0A9W9DSS8_9AGAR</name>
<feature type="region of interest" description="Disordered" evidence="11">
    <location>
        <begin position="1166"/>
        <end position="1255"/>
    </location>
</feature>
<dbReference type="FunFam" id="1.10.10.10:FF:000012">
    <property type="entry name" value="U5 small nuclear ribonucleoprotein helicase"/>
    <property type="match status" value="1"/>
</dbReference>
<comment type="catalytic activity">
    <reaction evidence="10">
        <text>ATP + H2O = ADP + phosphate + H(+)</text>
        <dbReference type="Rhea" id="RHEA:13065"/>
        <dbReference type="ChEBI" id="CHEBI:15377"/>
        <dbReference type="ChEBI" id="CHEBI:15378"/>
        <dbReference type="ChEBI" id="CHEBI:30616"/>
        <dbReference type="ChEBI" id="CHEBI:43474"/>
        <dbReference type="ChEBI" id="CHEBI:456216"/>
        <dbReference type="EC" id="5.6.2.4"/>
    </reaction>
</comment>
<evidence type="ECO:0000259" key="12">
    <source>
        <dbReference type="PROSITE" id="PS51192"/>
    </source>
</evidence>
<evidence type="ECO:0000313" key="14">
    <source>
        <dbReference type="EMBL" id="KAJ4482783.1"/>
    </source>
</evidence>
<dbReference type="InterPro" id="IPR036390">
    <property type="entry name" value="WH_DNA-bd_sf"/>
</dbReference>